<feature type="transmembrane region" description="Helical" evidence="6">
    <location>
        <begin position="221"/>
        <end position="243"/>
    </location>
</feature>
<sequence>MRLAELFRTKPLEQVLAEPTAASGQLKRALGPWDLVAIGIGCIIGVGIFVLPGVEAATHAGPGIILSFAIAAAACACAALCYAELAAMIPVSGSAYTYGYATLGELPAWIIGWDLILEYMVGASLVAIGWSAYLVNLLNNLLAPWNMTLPQTWTAAPWGPNPGVFNLPAAAIVLLLTWLLIRGIKESAQVNLTIVIVKLAVILVFIALAAGHVDPKNWKPFAPFGFSGIVTAAAIVFLAYVGFDAVSTTAEEAKNPQRDMPIGILGSLGVSTLLYMAVAAIMTGVVPYHQLNVADPVALVLNHLGMPWASALVSVGALAGITSVLLVLLLGQPRILFAMSRDGLLPEAFSRVHPRFQTPHITTLTTGLIVATASALTPIGVVAELCSIGTLFAFAIVSGGVLVLRWTRPEIPRPFRVPLFPVIPALGVILCLYLMVSLPGVTWLRFLGWLVLGLVVYTAFGRKRSLLNRH</sequence>
<accession>A0A062XQR6</accession>
<feature type="transmembrane region" description="Helical" evidence="6">
    <location>
        <begin position="163"/>
        <end position="181"/>
    </location>
</feature>
<feature type="transmembrane region" description="Helical" evidence="6">
    <location>
        <begin position="264"/>
        <end position="288"/>
    </location>
</feature>
<protein>
    <submittedName>
        <fullName evidence="7">Amino acid permease</fullName>
    </submittedName>
</protein>
<evidence type="ECO:0000313" key="7">
    <source>
        <dbReference type="EMBL" id="KDA53163.1"/>
    </source>
</evidence>
<comment type="subcellular location">
    <subcellularLocation>
        <location evidence="1">Membrane</location>
        <topology evidence="1">Multi-pass membrane protein</topology>
    </subcellularLocation>
</comment>
<organism evidence="7 8">
    <name type="scientific">Thermoanaerobaculum aquaticum</name>
    <dbReference type="NCBI Taxonomy" id="1312852"/>
    <lineage>
        <taxon>Bacteria</taxon>
        <taxon>Pseudomonadati</taxon>
        <taxon>Acidobacteriota</taxon>
        <taxon>Thermoanaerobaculia</taxon>
        <taxon>Thermoanaerobaculales</taxon>
        <taxon>Thermoanaerobaculaceae</taxon>
        <taxon>Thermoanaerobaculum</taxon>
    </lineage>
</organism>
<feature type="transmembrane region" description="Helical" evidence="6">
    <location>
        <begin position="308"/>
        <end position="331"/>
    </location>
</feature>
<feature type="transmembrane region" description="Helical" evidence="6">
    <location>
        <begin position="388"/>
        <end position="407"/>
    </location>
</feature>
<reference evidence="7 8" key="1">
    <citation type="submission" date="2014-04" db="EMBL/GenBank/DDBJ databases">
        <title>The Genome Sequence of Thermoanaerobaculum aquaticum MP-01, The First Cultivated Group 23 Acidobacterium.</title>
        <authorList>
            <person name="Stamps B.W."/>
            <person name="Losey N.A."/>
            <person name="Lawson P.A."/>
            <person name="Stevenson B.S."/>
        </authorList>
    </citation>
    <scope>NUCLEOTIDE SEQUENCE [LARGE SCALE GENOMIC DNA]</scope>
    <source>
        <strain evidence="7 8">MP-01</strain>
    </source>
</reference>
<feature type="transmembrane region" description="Helical" evidence="6">
    <location>
        <begin position="419"/>
        <end position="436"/>
    </location>
</feature>
<evidence type="ECO:0000256" key="1">
    <source>
        <dbReference type="ARBA" id="ARBA00004141"/>
    </source>
</evidence>
<dbReference type="Pfam" id="PF13520">
    <property type="entry name" value="AA_permease_2"/>
    <property type="match status" value="1"/>
</dbReference>
<feature type="transmembrane region" description="Helical" evidence="6">
    <location>
        <begin position="60"/>
        <end position="83"/>
    </location>
</feature>
<keyword evidence="2" id="KW-0813">Transport</keyword>
<dbReference type="GO" id="GO:0015171">
    <property type="term" value="F:amino acid transmembrane transporter activity"/>
    <property type="evidence" value="ECO:0007669"/>
    <property type="project" value="TreeGrafter"/>
</dbReference>
<evidence type="ECO:0000256" key="3">
    <source>
        <dbReference type="ARBA" id="ARBA00022692"/>
    </source>
</evidence>
<proteinExistence type="predicted"/>
<dbReference type="STRING" id="1312852.EG19_07245"/>
<feature type="transmembrane region" description="Helical" evidence="6">
    <location>
        <begin position="442"/>
        <end position="460"/>
    </location>
</feature>
<evidence type="ECO:0000256" key="6">
    <source>
        <dbReference type="SAM" id="Phobius"/>
    </source>
</evidence>
<dbReference type="EMBL" id="JMFG01000027">
    <property type="protein sequence ID" value="KDA53163.1"/>
    <property type="molecule type" value="Genomic_DNA"/>
</dbReference>
<keyword evidence="8" id="KW-1185">Reference proteome</keyword>
<evidence type="ECO:0000313" key="8">
    <source>
        <dbReference type="Proteomes" id="UP000027284"/>
    </source>
</evidence>
<dbReference type="Proteomes" id="UP000027284">
    <property type="component" value="Unassembled WGS sequence"/>
</dbReference>
<comment type="caution">
    <text evidence="7">The sequence shown here is derived from an EMBL/GenBank/DDBJ whole genome shotgun (WGS) entry which is preliminary data.</text>
</comment>
<name>A0A062XQR6_9BACT</name>
<keyword evidence="5 6" id="KW-0472">Membrane</keyword>
<feature type="transmembrane region" description="Helical" evidence="6">
    <location>
        <begin position="119"/>
        <end position="143"/>
    </location>
</feature>
<dbReference type="AlphaFoldDB" id="A0A062XQR6"/>
<dbReference type="Gene3D" id="1.20.1740.10">
    <property type="entry name" value="Amino acid/polyamine transporter I"/>
    <property type="match status" value="1"/>
</dbReference>
<dbReference type="OrthoDB" id="9762947at2"/>
<feature type="transmembrane region" description="Helical" evidence="6">
    <location>
        <begin position="188"/>
        <end position="209"/>
    </location>
</feature>
<dbReference type="InterPro" id="IPR002293">
    <property type="entry name" value="AA/rel_permease1"/>
</dbReference>
<dbReference type="PANTHER" id="PTHR43243:SF4">
    <property type="entry name" value="CATIONIC AMINO ACID TRANSPORTER 4"/>
    <property type="match status" value="1"/>
</dbReference>
<evidence type="ECO:0000256" key="2">
    <source>
        <dbReference type="ARBA" id="ARBA00022448"/>
    </source>
</evidence>
<keyword evidence="3 6" id="KW-0812">Transmembrane</keyword>
<feature type="transmembrane region" description="Helical" evidence="6">
    <location>
        <begin position="35"/>
        <end position="54"/>
    </location>
</feature>
<dbReference type="PANTHER" id="PTHR43243">
    <property type="entry name" value="INNER MEMBRANE TRANSPORTER YGJI-RELATED"/>
    <property type="match status" value="1"/>
</dbReference>
<gene>
    <name evidence="7" type="ORF">EG19_07245</name>
</gene>
<dbReference type="GO" id="GO:0016020">
    <property type="term" value="C:membrane"/>
    <property type="evidence" value="ECO:0007669"/>
    <property type="project" value="UniProtKB-SubCell"/>
</dbReference>
<evidence type="ECO:0000256" key="4">
    <source>
        <dbReference type="ARBA" id="ARBA00022989"/>
    </source>
</evidence>
<feature type="transmembrane region" description="Helical" evidence="6">
    <location>
        <begin position="361"/>
        <end position="382"/>
    </location>
</feature>
<dbReference type="PIRSF" id="PIRSF006060">
    <property type="entry name" value="AA_transporter"/>
    <property type="match status" value="1"/>
</dbReference>
<keyword evidence="4 6" id="KW-1133">Transmembrane helix</keyword>
<evidence type="ECO:0000256" key="5">
    <source>
        <dbReference type="ARBA" id="ARBA00023136"/>
    </source>
</evidence>
<dbReference type="RefSeq" id="WP_038050095.1">
    <property type="nucleotide sequence ID" value="NZ_JMFG01000027.1"/>
</dbReference>